<dbReference type="eggNOG" id="COG0410">
    <property type="taxonomic scope" value="Bacteria"/>
</dbReference>
<organism evidence="8 9">
    <name type="scientific">Variovorax paradoxus (strain EPS)</name>
    <dbReference type="NCBI Taxonomy" id="595537"/>
    <lineage>
        <taxon>Bacteria</taxon>
        <taxon>Pseudomonadati</taxon>
        <taxon>Pseudomonadota</taxon>
        <taxon>Betaproteobacteria</taxon>
        <taxon>Burkholderiales</taxon>
        <taxon>Comamonadaceae</taxon>
        <taxon>Variovorax</taxon>
    </lineage>
</organism>
<dbReference type="InterPro" id="IPR017871">
    <property type="entry name" value="ABC_transporter-like_CS"/>
</dbReference>
<dbReference type="InterPro" id="IPR003439">
    <property type="entry name" value="ABC_transporter-like_ATP-bd"/>
</dbReference>
<evidence type="ECO:0000256" key="3">
    <source>
        <dbReference type="ARBA" id="ARBA00022475"/>
    </source>
</evidence>
<evidence type="ECO:0000256" key="4">
    <source>
        <dbReference type="ARBA" id="ARBA00022741"/>
    </source>
</evidence>
<proteinExistence type="inferred from homology"/>
<keyword evidence="3" id="KW-1003">Cell membrane</keyword>
<evidence type="ECO:0000256" key="5">
    <source>
        <dbReference type="ARBA" id="ARBA00022840"/>
    </source>
</evidence>
<dbReference type="OrthoDB" id="9775250at2"/>
<evidence type="ECO:0000313" key="8">
    <source>
        <dbReference type="EMBL" id="ADU37989.1"/>
    </source>
</evidence>
<keyword evidence="4" id="KW-0547">Nucleotide-binding</keyword>
<reference evidence="9" key="1">
    <citation type="submission" date="2010-12" db="EMBL/GenBank/DDBJ databases">
        <title>Complete sequence of Variovorax paradoxus EPS.</title>
        <authorList>
            <consortium name="US DOE Joint Genome Institute"/>
            <person name="Lucas S."/>
            <person name="Copeland A."/>
            <person name="Lapidus A."/>
            <person name="Cheng J.-F."/>
            <person name="Goodwin L."/>
            <person name="Pitluck S."/>
            <person name="Teshima H."/>
            <person name="Detter J.C."/>
            <person name="Han C."/>
            <person name="Tapia R."/>
            <person name="Land M."/>
            <person name="Hauser L."/>
            <person name="Kyrpides N."/>
            <person name="Ivanova N."/>
            <person name="Ovchinnikova G."/>
            <person name="Orwin P."/>
            <person name="Han J.-I.G."/>
            <person name="Woyke T."/>
        </authorList>
    </citation>
    <scope>NUCLEOTIDE SEQUENCE [LARGE SCALE GENOMIC DNA]</scope>
    <source>
        <strain evidence="9">EPS</strain>
    </source>
</reference>
<dbReference type="GO" id="GO:0005524">
    <property type="term" value="F:ATP binding"/>
    <property type="evidence" value="ECO:0007669"/>
    <property type="project" value="UniProtKB-KW"/>
</dbReference>
<dbReference type="InterPro" id="IPR052156">
    <property type="entry name" value="BCAA_Transport_ATP-bd_LivF"/>
</dbReference>
<keyword evidence="6" id="KW-0029">Amino-acid transport</keyword>
<evidence type="ECO:0000259" key="7">
    <source>
        <dbReference type="PROSITE" id="PS50893"/>
    </source>
</evidence>
<dbReference type="GO" id="GO:0016887">
    <property type="term" value="F:ATP hydrolysis activity"/>
    <property type="evidence" value="ECO:0007669"/>
    <property type="project" value="InterPro"/>
</dbReference>
<keyword evidence="3" id="KW-0472">Membrane</keyword>
<dbReference type="RefSeq" id="WP_013542212.1">
    <property type="nucleotide sequence ID" value="NC_014931.1"/>
</dbReference>
<dbReference type="PANTHER" id="PTHR43820">
    <property type="entry name" value="HIGH-AFFINITY BRANCHED-CHAIN AMINO ACID TRANSPORT ATP-BINDING PROTEIN LIVF"/>
    <property type="match status" value="1"/>
</dbReference>
<dbReference type="EMBL" id="CP002417">
    <property type="protein sequence ID" value="ADU37989.1"/>
    <property type="molecule type" value="Genomic_DNA"/>
</dbReference>
<evidence type="ECO:0000256" key="2">
    <source>
        <dbReference type="ARBA" id="ARBA00022448"/>
    </source>
</evidence>
<evidence type="ECO:0000256" key="6">
    <source>
        <dbReference type="ARBA" id="ARBA00022970"/>
    </source>
</evidence>
<dbReference type="KEGG" id="vpe:Varpa_3808"/>
<dbReference type="InterPro" id="IPR027417">
    <property type="entry name" value="P-loop_NTPase"/>
</dbReference>
<comment type="similarity">
    <text evidence="1">Belongs to the ABC transporter superfamily.</text>
</comment>
<keyword evidence="5" id="KW-0067">ATP-binding</keyword>
<evidence type="ECO:0000256" key="1">
    <source>
        <dbReference type="ARBA" id="ARBA00005417"/>
    </source>
</evidence>
<feature type="domain" description="ABC transporter" evidence="7">
    <location>
        <begin position="2"/>
        <end position="226"/>
    </location>
</feature>
<dbReference type="PROSITE" id="PS00211">
    <property type="entry name" value="ABC_TRANSPORTER_1"/>
    <property type="match status" value="1"/>
</dbReference>
<name>E6V1Y6_VARPE</name>
<dbReference type="SUPFAM" id="SSF52540">
    <property type="entry name" value="P-loop containing nucleoside triphosphate hydrolases"/>
    <property type="match status" value="1"/>
</dbReference>
<dbReference type="Pfam" id="PF00005">
    <property type="entry name" value="ABC_tran"/>
    <property type="match status" value="1"/>
</dbReference>
<dbReference type="InterPro" id="IPR003593">
    <property type="entry name" value="AAA+_ATPase"/>
</dbReference>
<dbReference type="SMART" id="SM00382">
    <property type="entry name" value="AAA"/>
    <property type="match status" value="1"/>
</dbReference>
<dbReference type="STRING" id="595537.Varpa_3808"/>
<dbReference type="Gene3D" id="3.40.50.300">
    <property type="entry name" value="P-loop containing nucleotide triphosphate hydrolases"/>
    <property type="match status" value="1"/>
</dbReference>
<evidence type="ECO:0000313" key="9">
    <source>
        <dbReference type="Proteomes" id="UP000008917"/>
    </source>
</evidence>
<dbReference type="AlphaFoldDB" id="E6V1Y6"/>
<dbReference type="GO" id="GO:0015807">
    <property type="term" value="P:L-amino acid transport"/>
    <property type="evidence" value="ECO:0007669"/>
    <property type="project" value="TreeGrafter"/>
</dbReference>
<keyword evidence="2" id="KW-0813">Transport</keyword>
<dbReference type="PROSITE" id="PS50893">
    <property type="entry name" value="ABC_TRANSPORTER_2"/>
    <property type="match status" value="1"/>
</dbReference>
<reference evidence="8 9" key="2">
    <citation type="journal article" date="2013" name="Genome Announc.">
        <title>Genome of the Root-Associated Plant Growth-Promoting Bacterium Variovorax paradoxus Strain EPS.</title>
        <authorList>
            <person name="Han J.I."/>
            <person name="Spain J.C."/>
            <person name="Leadbetter J.R."/>
            <person name="Ovchinnikova G."/>
            <person name="Goodwin L.A."/>
            <person name="Han C.S."/>
            <person name="Woyke T."/>
            <person name="Davenport K.W."/>
            <person name="Orwin P.M."/>
        </authorList>
    </citation>
    <scope>NUCLEOTIDE SEQUENCE [LARGE SCALE GENOMIC DNA]</scope>
    <source>
        <strain evidence="8 9">EPS</strain>
    </source>
</reference>
<dbReference type="HOGENOM" id="CLU_000604_1_2_4"/>
<gene>
    <name evidence="8" type="ordered locus">Varpa_3808</name>
</gene>
<sequence>MIETRKLCVAFGPVSILEQVDLDAPPGAVLGVVGHNGAGKTTLMRTLIGALPVASGEVRLDGIDVTGWPSRQRARLGIGYMPEDRRLIPELTVRANIELPLEVAGLAGAERNRRVSGALDMIPELAPLIQRRGNQLSGGQQKLAALARAICQGQRLLLLDEPFEGVAPALVQRLVEVLRALRRQGPTILVTDSEGANLEGLCDRRFTIERGRMRPDDSLHHNPEALP</sequence>
<dbReference type="PANTHER" id="PTHR43820:SF4">
    <property type="entry name" value="HIGH-AFFINITY BRANCHED-CHAIN AMINO ACID TRANSPORT ATP-BINDING PROTEIN LIVF"/>
    <property type="match status" value="1"/>
</dbReference>
<dbReference type="GO" id="GO:0015658">
    <property type="term" value="F:branched-chain amino acid transmembrane transporter activity"/>
    <property type="evidence" value="ECO:0007669"/>
    <property type="project" value="TreeGrafter"/>
</dbReference>
<accession>E6V1Y6</accession>
<protein>
    <submittedName>
        <fullName evidence="8">ABC transporter related protein</fullName>
    </submittedName>
</protein>
<dbReference type="Proteomes" id="UP000008917">
    <property type="component" value="Chromosome"/>
</dbReference>